<dbReference type="EMBL" id="MN740068">
    <property type="protein sequence ID" value="QHT86440.1"/>
    <property type="molecule type" value="Genomic_DNA"/>
</dbReference>
<name>A0A6C0I1E1_9ZZZZ</name>
<organism evidence="5">
    <name type="scientific">viral metagenome</name>
    <dbReference type="NCBI Taxonomy" id="1070528"/>
    <lineage>
        <taxon>unclassified sequences</taxon>
        <taxon>metagenomes</taxon>
        <taxon>organismal metagenomes</taxon>
    </lineage>
</organism>
<feature type="compositionally biased region" description="Low complexity" evidence="3">
    <location>
        <begin position="18"/>
        <end position="28"/>
    </location>
</feature>
<protein>
    <recommendedName>
        <fullName evidence="4">Resolvase/invertase-type recombinase catalytic domain-containing protein</fullName>
    </recommendedName>
</protein>
<proteinExistence type="predicted"/>
<dbReference type="InterPro" id="IPR006119">
    <property type="entry name" value="Resolv_N"/>
</dbReference>
<accession>A0A6C0I1E1</accession>
<reference evidence="5" key="1">
    <citation type="journal article" date="2020" name="Nature">
        <title>Giant virus diversity and host interactions through global metagenomics.</title>
        <authorList>
            <person name="Schulz F."/>
            <person name="Roux S."/>
            <person name="Paez-Espino D."/>
            <person name="Jungbluth S."/>
            <person name="Walsh D.A."/>
            <person name="Denef V.J."/>
            <person name="McMahon K.D."/>
            <person name="Konstantinidis K.T."/>
            <person name="Eloe-Fadrosh E.A."/>
            <person name="Kyrpides N.C."/>
            <person name="Woyke T."/>
        </authorList>
    </citation>
    <scope>NUCLEOTIDE SEQUENCE</scope>
    <source>
        <strain evidence="5">GVMAG-M-3300023184-186</strain>
    </source>
</reference>
<dbReference type="Pfam" id="PF00239">
    <property type="entry name" value="Resolvase"/>
    <property type="match status" value="1"/>
</dbReference>
<dbReference type="Gene3D" id="3.40.50.1390">
    <property type="entry name" value="Resolvase, N-terminal catalytic domain"/>
    <property type="match status" value="1"/>
</dbReference>
<keyword evidence="1" id="KW-0238">DNA-binding</keyword>
<dbReference type="GO" id="GO:0000150">
    <property type="term" value="F:DNA strand exchange activity"/>
    <property type="evidence" value="ECO:0007669"/>
    <property type="project" value="InterPro"/>
</dbReference>
<dbReference type="PANTHER" id="PTHR30461">
    <property type="entry name" value="DNA-INVERTASE FROM LAMBDOID PROPHAGE"/>
    <property type="match status" value="1"/>
</dbReference>
<evidence type="ECO:0000313" key="5">
    <source>
        <dbReference type="EMBL" id="QHT86440.1"/>
    </source>
</evidence>
<sequence>MKRGRSDIIEQMKNLSISSSGSSSSSSGGSSGGSSSGCSSSSSSGCDNNAQLPKNAIIYARCSTKKQNEENLHSISSQRAACMHYGITHGFNIINGNGDDRFSDIMPGHNINKISIAKIMINNKDPKIDIIIVKDPSRISRNPAQGITFVMDCLSAGIVIHSVSDNIDTGTNPELKQFTSFFFDALAESQQISKRIKTTFNIKKINGGKLGRARYGRKLAQVMTESDLPIQHLKINKTETRIINLITALYYGGKLNDINHILYKVLEKQDLTSEQRHTLSKAEKKLIIYSEYDQKGIFWVDDKTDSKHTHTTDILYGYNTQPFIAQILNYFNILKNGKPWTGSRINRIINNYLEYTDPNPTCLTSYGERNLYEDSDDDISIAADSSSGDEEE</sequence>
<evidence type="ECO:0000256" key="2">
    <source>
        <dbReference type="ARBA" id="ARBA00023172"/>
    </source>
</evidence>
<dbReference type="GO" id="GO:0003677">
    <property type="term" value="F:DNA binding"/>
    <property type="evidence" value="ECO:0007669"/>
    <property type="project" value="UniProtKB-KW"/>
</dbReference>
<feature type="region of interest" description="Disordered" evidence="3">
    <location>
        <begin position="1"/>
        <end position="46"/>
    </location>
</feature>
<dbReference type="InterPro" id="IPR036162">
    <property type="entry name" value="Resolvase-like_N_sf"/>
</dbReference>
<keyword evidence="2" id="KW-0233">DNA recombination</keyword>
<feature type="compositionally biased region" description="Low complexity" evidence="3">
    <location>
        <begin position="36"/>
        <end position="46"/>
    </location>
</feature>
<feature type="compositionally biased region" description="Basic and acidic residues" evidence="3">
    <location>
        <begin position="1"/>
        <end position="10"/>
    </location>
</feature>
<dbReference type="InterPro" id="IPR050639">
    <property type="entry name" value="SSR_resolvase"/>
</dbReference>
<feature type="domain" description="Resolvase/invertase-type recombinase catalytic" evidence="4">
    <location>
        <begin position="56"/>
        <end position="209"/>
    </location>
</feature>
<dbReference type="SMART" id="SM00857">
    <property type="entry name" value="Resolvase"/>
    <property type="match status" value="1"/>
</dbReference>
<dbReference type="SUPFAM" id="SSF53041">
    <property type="entry name" value="Resolvase-like"/>
    <property type="match status" value="1"/>
</dbReference>
<evidence type="ECO:0000256" key="1">
    <source>
        <dbReference type="ARBA" id="ARBA00023125"/>
    </source>
</evidence>
<dbReference type="AlphaFoldDB" id="A0A6C0I1E1"/>
<dbReference type="PANTHER" id="PTHR30461:SF2">
    <property type="entry name" value="SERINE RECOMBINASE PINE-RELATED"/>
    <property type="match status" value="1"/>
</dbReference>
<evidence type="ECO:0000256" key="3">
    <source>
        <dbReference type="SAM" id="MobiDB-lite"/>
    </source>
</evidence>
<evidence type="ECO:0000259" key="4">
    <source>
        <dbReference type="SMART" id="SM00857"/>
    </source>
</evidence>
<dbReference type="CDD" id="cd00338">
    <property type="entry name" value="Ser_Recombinase"/>
    <property type="match status" value="1"/>
</dbReference>